<dbReference type="PANTHER" id="PTHR36688:SF1">
    <property type="entry name" value="ENDONUCLEASE_EXONUCLEASE_PHOSPHATASE DOMAIN-CONTAINING PROTEIN"/>
    <property type="match status" value="1"/>
</dbReference>
<comment type="caution">
    <text evidence="1">The sequence shown here is derived from an EMBL/GenBank/DDBJ whole genome shotgun (WGS) entry which is preliminary data.</text>
</comment>
<evidence type="ECO:0000313" key="2">
    <source>
        <dbReference type="Proteomes" id="UP001160148"/>
    </source>
</evidence>
<reference evidence="1 2" key="1">
    <citation type="submission" date="2023-01" db="EMBL/GenBank/DDBJ databases">
        <authorList>
            <person name="Whitehead M."/>
        </authorList>
    </citation>
    <scope>NUCLEOTIDE SEQUENCE [LARGE SCALE GENOMIC DNA]</scope>
</reference>
<organism evidence="1 2">
    <name type="scientific">Macrosiphum euphorbiae</name>
    <name type="common">potato aphid</name>
    <dbReference type="NCBI Taxonomy" id="13131"/>
    <lineage>
        <taxon>Eukaryota</taxon>
        <taxon>Metazoa</taxon>
        <taxon>Ecdysozoa</taxon>
        <taxon>Arthropoda</taxon>
        <taxon>Hexapoda</taxon>
        <taxon>Insecta</taxon>
        <taxon>Pterygota</taxon>
        <taxon>Neoptera</taxon>
        <taxon>Paraneoptera</taxon>
        <taxon>Hemiptera</taxon>
        <taxon>Sternorrhyncha</taxon>
        <taxon>Aphidomorpha</taxon>
        <taxon>Aphidoidea</taxon>
        <taxon>Aphididae</taxon>
        <taxon>Macrosiphini</taxon>
        <taxon>Macrosiphum</taxon>
    </lineage>
</organism>
<dbReference type="AlphaFoldDB" id="A0AAV0XR27"/>
<evidence type="ECO:0008006" key="3">
    <source>
        <dbReference type="Google" id="ProtNLM"/>
    </source>
</evidence>
<dbReference type="EMBL" id="CARXXK010000644">
    <property type="protein sequence ID" value="CAI6370930.1"/>
    <property type="molecule type" value="Genomic_DNA"/>
</dbReference>
<protein>
    <recommendedName>
        <fullName evidence="3">Reverse transcriptase domain-containing protein</fullName>
    </recommendedName>
</protein>
<keyword evidence="2" id="KW-1185">Reference proteome</keyword>
<dbReference type="InterPro" id="IPR052560">
    <property type="entry name" value="RdDP_mobile_element"/>
</dbReference>
<sequence>MYADDVGLVAQAESFEKLEEILNEDLSIVQTYCKSWHLTINPNKTTSIAFHLKNRESDRKLNLMAQGVNIQGKDAPKYLGIKLDRTLTFKQHLEGVKNKLKTRNNIISKLAGTNWESRANVLRTSALALVYSEAEYCAPVWGRSAHTKKVDVELNNTMRIISGFVWSTKVQWLPVLSNIAPPEIHRYAATKKILEQIKNSTHLPVHNDIYDVPFKRLKSRYPIWLIESTTNVPEDLWKKIWRYENVVNGRLVNDPTQRVPGFELPRAMWTTLNRIRTEQ</sequence>
<dbReference type="Proteomes" id="UP001160148">
    <property type="component" value="Unassembled WGS sequence"/>
</dbReference>
<evidence type="ECO:0000313" key="1">
    <source>
        <dbReference type="EMBL" id="CAI6370930.1"/>
    </source>
</evidence>
<proteinExistence type="predicted"/>
<dbReference type="PANTHER" id="PTHR36688">
    <property type="entry name" value="ENDO/EXONUCLEASE/PHOSPHATASE DOMAIN-CONTAINING PROTEIN"/>
    <property type="match status" value="1"/>
</dbReference>
<gene>
    <name evidence="1" type="ORF">MEUPH1_LOCUS24999</name>
</gene>
<accession>A0AAV0XR27</accession>
<name>A0AAV0XR27_9HEMI</name>